<keyword evidence="1" id="KW-0012">Acyltransferase</keyword>
<dbReference type="EMBL" id="VFJE01000053">
    <property type="protein sequence ID" value="TPD69826.1"/>
    <property type="molecule type" value="Genomic_DNA"/>
</dbReference>
<dbReference type="Proteomes" id="UP000319175">
    <property type="component" value="Unassembled WGS sequence"/>
</dbReference>
<dbReference type="Gene3D" id="2.160.10.10">
    <property type="entry name" value="Hexapeptide repeat proteins"/>
    <property type="match status" value="1"/>
</dbReference>
<evidence type="ECO:0000313" key="1">
    <source>
        <dbReference type="EMBL" id="TPD69826.1"/>
    </source>
</evidence>
<comment type="caution">
    <text evidence="1">The sequence shown here is derived from an EMBL/GenBank/DDBJ whole genome shotgun (WGS) entry which is preliminary data.</text>
</comment>
<accession>A0A501QCX7</accession>
<dbReference type="PANTHER" id="PTHR23416:SF78">
    <property type="entry name" value="LIPOPOLYSACCHARIDE BIOSYNTHESIS O-ACETYL TRANSFERASE WBBJ-RELATED"/>
    <property type="match status" value="1"/>
</dbReference>
<dbReference type="PANTHER" id="PTHR23416">
    <property type="entry name" value="SIALIC ACID SYNTHASE-RELATED"/>
    <property type="match status" value="1"/>
</dbReference>
<name>A0A501QCX7_9FLAO</name>
<sequence length="216" mass="24363">MRQSRLISNVKRLIIPVYNVFRKKINGVNNSFTKKSFPRNLKVEIRGNNNQIKFESNSFLGDITIFIYGNDNKITIADNCVIKSGVFWIEDNNCEIFIDSKTTIESVDFGVSENNSKVYIGKDCMLSSGVKFKTGDSHSIIDAEKNIRINPAGNIYIGNHVWIGQDVIVLKNTTIGDNCVIGIRSLVSKTFDENLLIAGTPAKILKEKINWTRERL</sequence>
<organism evidence="1 2">
    <name type="scientific">Flavobacterium microcysteis</name>
    <dbReference type="NCBI Taxonomy" id="2596891"/>
    <lineage>
        <taxon>Bacteria</taxon>
        <taxon>Pseudomonadati</taxon>
        <taxon>Bacteroidota</taxon>
        <taxon>Flavobacteriia</taxon>
        <taxon>Flavobacteriales</taxon>
        <taxon>Flavobacteriaceae</taxon>
        <taxon>Flavobacterium</taxon>
    </lineage>
</organism>
<dbReference type="InterPro" id="IPR011004">
    <property type="entry name" value="Trimer_LpxA-like_sf"/>
</dbReference>
<reference evidence="1 2" key="1">
    <citation type="submission" date="2019-06" db="EMBL/GenBank/DDBJ databases">
        <title>Flavobacterium sp. MaA-Y11 from geoumgang.</title>
        <authorList>
            <person name="Jeong S."/>
        </authorList>
    </citation>
    <scope>NUCLEOTIDE SEQUENCE [LARGE SCALE GENOMIC DNA]</scope>
    <source>
        <strain evidence="1 2">MaA-Y11</strain>
    </source>
</reference>
<dbReference type="SUPFAM" id="SSF51161">
    <property type="entry name" value="Trimeric LpxA-like enzymes"/>
    <property type="match status" value="1"/>
</dbReference>
<keyword evidence="1" id="KW-0808">Transferase</keyword>
<proteinExistence type="predicted"/>
<dbReference type="Pfam" id="PF00132">
    <property type="entry name" value="Hexapep"/>
    <property type="match status" value="1"/>
</dbReference>
<dbReference type="RefSeq" id="WP_140000453.1">
    <property type="nucleotide sequence ID" value="NZ_VFJE01000053.1"/>
</dbReference>
<dbReference type="OrthoDB" id="9814490at2"/>
<dbReference type="AlphaFoldDB" id="A0A501QCX7"/>
<protein>
    <submittedName>
        <fullName evidence="1">Acyltransferase</fullName>
    </submittedName>
</protein>
<dbReference type="InterPro" id="IPR051159">
    <property type="entry name" value="Hexapeptide_acetyltransf"/>
</dbReference>
<keyword evidence="2" id="KW-1185">Reference proteome</keyword>
<gene>
    <name evidence="1" type="ORF">FJA49_07940</name>
</gene>
<reference evidence="1 2" key="2">
    <citation type="submission" date="2019-06" db="EMBL/GenBank/DDBJ databases">
        <authorList>
            <person name="Seo Y."/>
        </authorList>
    </citation>
    <scope>NUCLEOTIDE SEQUENCE [LARGE SCALE GENOMIC DNA]</scope>
    <source>
        <strain evidence="1 2">MaA-Y11</strain>
    </source>
</reference>
<dbReference type="GO" id="GO:0016746">
    <property type="term" value="F:acyltransferase activity"/>
    <property type="evidence" value="ECO:0007669"/>
    <property type="project" value="UniProtKB-KW"/>
</dbReference>
<dbReference type="CDD" id="cd04647">
    <property type="entry name" value="LbH_MAT_like"/>
    <property type="match status" value="1"/>
</dbReference>
<evidence type="ECO:0000313" key="2">
    <source>
        <dbReference type="Proteomes" id="UP000319175"/>
    </source>
</evidence>
<dbReference type="InterPro" id="IPR001451">
    <property type="entry name" value="Hexapep"/>
</dbReference>